<dbReference type="Pfam" id="PF07589">
    <property type="entry name" value="PEP-CTERM"/>
    <property type="match status" value="1"/>
</dbReference>
<feature type="domain" description="CHRD" evidence="2">
    <location>
        <begin position="30"/>
        <end position="154"/>
    </location>
</feature>
<dbReference type="AlphaFoldDB" id="A0A840A5F4"/>
<comment type="caution">
    <text evidence="3">The sequence shown here is derived from an EMBL/GenBank/DDBJ whole genome shotgun (WGS) entry which is preliminary data.</text>
</comment>
<dbReference type="InterPro" id="IPR013424">
    <property type="entry name" value="Ice-binding_C"/>
</dbReference>
<dbReference type="SMART" id="SM00754">
    <property type="entry name" value="CHRD"/>
    <property type="match status" value="1"/>
</dbReference>
<organism evidence="3 4">
    <name type="scientific">Phenylobacterium haematophilum</name>
    <dbReference type="NCBI Taxonomy" id="98513"/>
    <lineage>
        <taxon>Bacteria</taxon>
        <taxon>Pseudomonadati</taxon>
        <taxon>Pseudomonadota</taxon>
        <taxon>Alphaproteobacteria</taxon>
        <taxon>Caulobacterales</taxon>
        <taxon>Caulobacteraceae</taxon>
        <taxon>Phenylobacterium</taxon>
    </lineage>
</organism>
<gene>
    <name evidence="3" type="ORF">GGQ61_004249</name>
</gene>
<name>A0A840A5F4_9CAUL</name>
<accession>A0A840A5F4</accession>
<keyword evidence="4" id="KW-1185">Reference proteome</keyword>
<feature type="signal peptide" evidence="1">
    <location>
        <begin position="1"/>
        <end position="28"/>
    </location>
</feature>
<evidence type="ECO:0000259" key="2">
    <source>
        <dbReference type="SMART" id="SM00754"/>
    </source>
</evidence>
<evidence type="ECO:0000313" key="4">
    <source>
        <dbReference type="Proteomes" id="UP000530564"/>
    </source>
</evidence>
<feature type="chain" id="PRO_5032503046" description="CHRD domain-containing protein" evidence="1">
    <location>
        <begin position="29"/>
        <end position="184"/>
    </location>
</feature>
<evidence type="ECO:0000313" key="3">
    <source>
        <dbReference type="EMBL" id="MBB3893504.1"/>
    </source>
</evidence>
<dbReference type="RefSeq" id="WP_183777006.1">
    <property type="nucleotide sequence ID" value="NZ_JACIDK010000012.1"/>
</dbReference>
<dbReference type="NCBIfam" id="NF035944">
    <property type="entry name" value="PEPxxWA-CTERM"/>
    <property type="match status" value="1"/>
</dbReference>
<dbReference type="EMBL" id="JACIDK010000012">
    <property type="protein sequence ID" value="MBB3893504.1"/>
    <property type="molecule type" value="Genomic_DNA"/>
</dbReference>
<dbReference type="Pfam" id="PF07452">
    <property type="entry name" value="CHRD"/>
    <property type="match status" value="1"/>
</dbReference>
<proteinExistence type="predicted"/>
<keyword evidence="1" id="KW-0732">Signal</keyword>
<dbReference type="InterPro" id="IPR010895">
    <property type="entry name" value="CHRD"/>
</dbReference>
<dbReference type="Proteomes" id="UP000530564">
    <property type="component" value="Unassembled WGS sequence"/>
</dbReference>
<reference evidence="3 4" key="1">
    <citation type="submission" date="2020-08" db="EMBL/GenBank/DDBJ databases">
        <title>Genomic Encyclopedia of Type Strains, Phase IV (KMG-IV): sequencing the most valuable type-strain genomes for metagenomic binning, comparative biology and taxonomic classification.</title>
        <authorList>
            <person name="Goeker M."/>
        </authorList>
    </citation>
    <scope>NUCLEOTIDE SEQUENCE [LARGE SCALE GENOMIC DNA]</scope>
    <source>
        <strain evidence="3 4">DSM 21793</strain>
    </source>
</reference>
<sequence>MSYPTFKLAAIAASLALTGPSLDGPATAASFYKATLLGADENPPVASPGGGVAFLTIDGDLLAASTISNLIGDVAAAHGRCCAAAPANAGVATQTPSFPGFPTGGASGSYNQGFDLNAPAAYNAAFVAANGGQAYFNVHTTFARGGEIRGQVALIPEPASWALMISGFGIAGAAIRWRRSVFKT</sequence>
<evidence type="ECO:0000256" key="1">
    <source>
        <dbReference type="SAM" id="SignalP"/>
    </source>
</evidence>
<protein>
    <recommendedName>
        <fullName evidence="2">CHRD domain-containing protein</fullName>
    </recommendedName>
</protein>